<evidence type="ECO:0000313" key="2">
    <source>
        <dbReference type="Proteomes" id="UP000005801"/>
    </source>
</evidence>
<dbReference type="EMBL" id="ABCS01000005">
    <property type="protein sequence ID" value="EDM81200.1"/>
    <property type="molecule type" value="Genomic_DNA"/>
</dbReference>
<proteinExistence type="predicted"/>
<dbReference type="STRING" id="391625.PPSIR1_30330"/>
<keyword evidence="2" id="KW-1185">Reference proteome</keyword>
<dbReference type="OrthoDB" id="4625025at2"/>
<reference evidence="1 2" key="1">
    <citation type="submission" date="2007-06" db="EMBL/GenBank/DDBJ databases">
        <authorList>
            <person name="Shimkets L."/>
            <person name="Ferriera S."/>
            <person name="Johnson J."/>
            <person name="Kravitz S."/>
            <person name="Beeson K."/>
            <person name="Sutton G."/>
            <person name="Rogers Y.-H."/>
            <person name="Friedman R."/>
            <person name="Frazier M."/>
            <person name="Venter J.C."/>
        </authorList>
    </citation>
    <scope>NUCLEOTIDE SEQUENCE [LARGE SCALE GENOMIC DNA]</scope>
    <source>
        <strain evidence="1 2">SIR-1</strain>
    </source>
</reference>
<name>A6FZ45_9BACT</name>
<gene>
    <name evidence="1" type="ORF">PPSIR1_30330</name>
</gene>
<organism evidence="1 2">
    <name type="scientific">Plesiocystis pacifica SIR-1</name>
    <dbReference type="NCBI Taxonomy" id="391625"/>
    <lineage>
        <taxon>Bacteria</taxon>
        <taxon>Pseudomonadati</taxon>
        <taxon>Myxococcota</taxon>
        <taxon>Polyangia</taxon>
        <taxon>Nannocystales</taxon>
        <taxon>Nannocystaceae</taxon>
        <taxon>Plesiocystis</taxon>
    </lineage>
</organism>
<accession>A6FZ45</accession>
<dbReference type="RefSeq" id="WP_006969744.1">
    <property type="nucleotide sequence ID" value="NZ_ABCS01000005.1"/>
</dbReference>
<comment type="caution">
    <text evidence="1">The sequence shown here is derived from an EMBL/GenBank/DDBJ whole genome shotgun (WGS) entry which is preliminary data.</text>
</comment>
<dbReference type="Proteomes" id="UP000005801">
    <property type="component" value="Unassembled WGS sequence"/>
</dbReference>
<protein>
    <submittedName>
        <fullName evidence="1">Uncharacterized protein</fullName>
    </submittedName>
</protein>
<evidence type="ECO:0000313" key="1">
    <source>
        <dbReference type="EMBL" id="EDM81200.1"/>
    </source>
</evidence>
<sequence>MSTVFTANSSGVLVDNTSIAGVQSIDYRQEREQAEVHGLGSDERLAVYYGARRVVGRVRVASTSPELDALSASGAAFQIVANLRHGEGGRSVAFDECHMRNKEFRMASGGHGETIYEFTAVRVREEDAGGAEA</sequence>
<dbReference type="AlphaFoldDB" id="A6FZ45"/>